<reference evidence="1" key="1">
    <citation type="submission" date="2021-06" db="EMBL/GenBank/DDBJ databases">
        <authorList>
            <person name="Hodson N. C."/>
            <person name="Mongue J. A."/>
            <person name="Jaron S. K."/>
        </authorList>
    </citation>
    <scope>NUCLEOTIDE SEQUENCE</scope>
</reference>
<gene>
    <name evidence="1" type="ORF">AFUS01_LOCUS32997</name>
</gene>
<sequence length="69" mass="7563">YGRKSSSNPNLVRPALPQKFIALKEFVIAESGLERGSAAFLKFEVSVRGICSDARKRLKHLSTSAQNSV</sequence>
<comment type="caution">
    <text evidence="1">The sequence shown here is derived from an EMBL/GenBank/DDBJ whole genome shotgun (WGS) entry which is preliminary data.</text>
</comment>
<name>A0A8J2KZ61_9HEXA</name>
<evidence type="ECO:0000313" key="1">
    <source>
        <dbReference type="EMBL" id="CAG7822742.1"/>
    </source>
</evidence>
<keyword evidence="2" id="KW-1185">Reference proteome</keyword>
<feature type="non-terminal residue" evidence="1">
    <location>
        <position position="1"/>
    </location>
</feature>
<dbReference type="AlphaFoldDB" id="A0A8J2KZ61"/>
<protein>
    <submittedName>
        <fullName evidence="1">Uncharacterized protein</fullName>
    </submittedName>
</protein>
<proteinExistence type="predicted"/>
<evidence type="ECO:0000313" key="2">
    <source>
        <dbReference type="Proteomes" id="UP000708208"/>
    </source>
</evidence>
<accession>A0A8J2KZ61</accession>
<dbReference type="EMBL" id="CAJVCH010527269">
    <property type="protein sequence ID" value="CAG7822742.1"/>
    <property type="molecule type" value="Genomic_DNA"/>
</dbReference>
<organism evidence="1 2">
    <name type="scientific">Allacma fusca</name>
    <dbReference type="NCBI Taxonomy" id="39272"/>
    <lineage>
        <taxon>Eukaryota</taxon>
        <taxon>Metazoa</taxon>
        <taxon>Ecdysozoa</taxon>
        <taxon>Arthropoda</taxon>
        <taxon>Hexapoda</taxon>
        <taxon>Collembola</taxon>
        <taxon>Symphypleona</taxon>
        <taxon>Sminthuridae</taxon>
        <taxon>Allacma</taxon>
    </lineage>
</organism>
<dbReference type="Proteomes" id="UP000708208">
    <property type="component" value="Unassembled WGS sequence"/>
</dbReference>